<reference evidence="10 11" key="1">
    <citation type="submission" date="2017-02" db="EMBL/GenBank/DDBJ databases">
        <authorList>
            <person name="Peterson S.W."/>
        </authorList>
    </citation>
    <scope>NUCLEOTIDE SEQUENCE [LARGE SCALE GENOMIC DNA]</scope>
    <source>
        <strain evidence="10 11">2B3F</strain>
    </source>
</reference>
<evidence type="ECO:0000256" key="6">
    <source>
        <dbReference type="ARBA" id="ARBA00023136"/>
    </source>
</evidence>
<evidence type="ECO:0000313" key="10">
    <source>
        <dbReference type="EMBL" id="SJN27172.1"/>
    </source>
</evidence>
<evidence type="ECO:0000256" key="1">
    <source>
        <dbReference type="ARBA" id="ARBA00004651"/>
    </source>
</evidence>
<feature type="transmembrane region" description="Helical" evidence="9">
    <location>
        <begin position="281"/>
        <end position="307"/>
    </location>
</feature>
<feature type="transmembrane region" description="Helical" evidence="9">
    <location>
        <begin position="483"/>
        <end position="504"/>
    </location>
</feature>
<keyword evidence="5 9" id="KW-1133">Transmembrane helix</keyword>
<feature type="transmembrane region" description="Helical" evidence="9">
    <location>
        <begin position="210"/>
        <end position="231"/>
    </location>
</feature>
<dbReference type="Proteomes" id="UP000196230">
    <property type="component" value="Unassembled WGS sequence"/>
</dbReference>
<proteinExistence type="inferred from homology"/>
<evidence type="ECO:0000256" key="7">
    <source>
        <dbReference type="ARBA" id="ARBA00024033"/>
    </source>
</evidence>
<sequence length="581" mass="60433">MTSDPSKAPRPAPARRPAPRRAAGPVVPERAGTGGSFATGGQDDAAAVSGVTGVQAPAGTGRAAGTADTGRATGTTTARTSGASLAAAGGREAEGRFSLPGGLAANGWGRKTGSWASPVAIATLLVGLAAAATVLQKAPCLVRGWGAPNVYLAGCYSDWAALYGGRGFADNAWAPFAAGSTFEYPVLMSLVASVAAQITQWVPDGGNETLAFWLVNAVFVVGLWAVVAVLTVRMAGRRWTDGLMVAVAPGMILAGTINWDMWAVALMAWGMYVWARSKPGWAGVLFGLGAAMKIYPLLILGPLLILAVRSRRFGPFLKALAGTVGAWLAVNLPLMVLNVEAWKLFFTFSSERGPGLSSVWHAWDVMAPKVGGRYLPDESLSLVVYGVFAVWCAAVFLLGVLAKHPPRLAQLTFLVVAGFVLTNKVYSPQFVIWLIPLMALALPRWKDFWVWQTVEVLHFFAVWMYLAKGASGSEPQHSMDDSVYVLAIVAHMVAVLWLCARVVVEMYAPRKDLVRQAAASSVAAGGPEANRGVAAGSAGPGRGGAASGPGRGGAASGPGRAGPVDLVADPLAGAYADSPRR</sequence>
<feature type="compositionally biased region" description="Low complexity" evidence="8">
    <location>
        <begin position="58"/>
        <end position="90"/>
    </location>
</feature>
<comment type="similarity">
    <text evidence="7">Belongs to the glycosyltransferase 87 family.</text>
</comment>
<gene>
    <name evidence="10" type="ORF">FM125_06540</name>
</gene>
<dbReference type="GO" id="GO:0016758">
    <property type="term" value="F:hexosyltransferase activity"/>
    <property type="evidence" value="ECO:0007669"/>
    <property type="project" value="InterPro"/>
</dbReference>
<keyword evidence="3" id="KW-0808">Transferase</keyword>
<dbReference type="Pfam" id="PF09594">
    <property type="entry name" value="GT87"/>
    <property type="match status" value="1"/>
</dbReference>
<comment type="subcellular location">
    <subcellularLocation>
        <location evidence="1">Cell membrane</location>
        <topology evidence="1">Multi-pass membrane protein</topology>
    </subcellularLocation>
</comment>
<feature type="transmembrane region" description="Helical" evidence="9">
    <location>
        <begin position="243"/>
        <end position="269"/>
    </location>
</feature>
<feature type="transmembrane region" description="Helical" evidence="9">
    <location>
        <begin position="382"/>
        <end position="401"/>
    </location>
</feature>
<dbReference type="AlphaFoldDB" id="A0A1R4J570"/>
<feature type="region of interest" description="Disordered" evidence="8">
    <location>
        <begin position="56"/>
        <end position="90"/>
    </location>
</feature>
<feature type="region of interest" description="Disordered" evidence="8">
    <location>
        <begin position="532"/>
        <end position="566"/>
    </location>
</feature>
<feature type="compositionally biased region" description="Low complexity" evidence="8">
    <location>
        <begin position="20"/>
        <end position="31"/>
    </location>
</feature>
<feature type="region of interest" description="Disordered" evidence="8">
    <location>
        <begin position="1"/>
        <end position="44"/>
    </location>
</feature>
<accession>A0A1R4J570</accession>
<feature type="transmembrane region" description="Helical" evidence="9">
    <location>
        <begin position="115"/>
        <end position="135"/>
    </location>
</feature>
<name>A0A1R4J570_9MICC</name>
<evidence type="ECO:0000313" key="11">
    <source>
        <dbReference type="Proteomes" id="UP000196230"/>
    </source>
</evidence>
<dbReference type="EMBL" id="FUKP01000042">
    <property type="protein sequence ID" value="SJN27172.1"/>
    <property type="molecule type" value="Genomic_DNA"/>
</dbReference>
<feature type="transmembrane region" description="Helical" evidence="9">
    <location>
        <begin position="319"/>
        <end position="339"/>
    </location>
</feature>
<evidence type="ECO:0000256" key="2">
    <source>
        <dbReference type="ARBA" id="ARBA00022475"/>
    </source>
</evidence>
<keyword evidence="2" id="KW-1003">Cell membrane</keyword>
<dbReference type="InterPro" id="IPR018584">
    <property type="entry name" value="GT87"/>
</dbReference>
<evidence type="ECO:0000256" key="8">
    <source>
        <dbReference type="SAM" id="MobiDB-lite"/>
    </source>
</evidence>
<evidence type="ECO:0000256" key="4">
    <source>
        <dbReference type="ARBA" id="ARBA00022692"/>
    </source>
</evidence>
<evidence type="ECO:0000256" key="3">
    <source>
        <dbReference type="ARBA" id="ARBA00022679"/>
    </source>
</evidence>
<dbReference type="RefSeq" id="WP_087134043.1">
    <property type="nucleotide sequence ID" value="NZ_FUKP01000042.1"/>
</dbReference>
<feature type="compositionally biased region" description="Gly residues" evidence="8">
    <location>
        <begin position="538"/>
        <end position="560"/>
    </location>
</feature>
<dbReference type="GO" id="GO:0005886">
    <property type="term" value="C:plasma membrane"/>
    <property type="evidence" value="ECO:0007669"/>
    <property type="project" value="UniProtKB-SubCell"/>
</dbReference>
<protein>
    <submittedName>
        <fullName evidence="10">Transmembrane protein</fullName>
    </submittedName>
</protein>
<keyword evidence="4 9" id="KW-0812">Transmembrane</keyword>
<organism evidence="10 11">
    <name type="scientific">Micrococcus lylae</name>
    <dbReference type="NCBI Taxonomy" id="1273"/>
    <lineage>
        <taxon>Bacteria</taxon>
        <taxon>Bacillati</taxon>
        <taxon>Actinomycetota</taxon>
        <taxon>Actinomycetes</taxon>
        <taxon>Micrococcales</taxon>
        <taxon>Micrococcaceae</taxon>
        <taxon>Micrococcus</taxon>
    </lineage>
</organism>
<feature type="transmembrane region" description="Helical" evidence="9">
    <location>
        <begin position="448"/>
        <end position="467"/>
    </location>
</feature>
<evidence type="ECO:0000256" key="5">
    <source>
        <dbReference type="ARBA" id="ARBA00022989"/>
    </source>
</evidence>
<keyword evidence="6 9" id="KW-0472">Membrane</keyword>
<evidence type="ECO:0000256" key="9">
    <source>
        <dbReference type="SAM" id="Phobius"/>
    </source>
</evidence>